<organism evidence="1 2">
    <name type="scientific">Psophocarpus tetragonolobus</name>
    <name type="common">Winged bean</name>
    <name type="synonym">Dolichos tetragonolobus</name>
    <dbReference type="NCBI Taxonomy" id="3891"/>
    <lineage>
        <taxon>Eukaryota</taxon>
        <taxon>Viridiplantae</taxon>
        <taxon>Streptophyta</taxon>
        <taxon>Embryophyta</taxon>
        <taxon>Tracheophyta</taxon>
        <taxon>Spermatophyta</taxon>
        <taxon>Magnoliopsida</taxon>
        <taxon>eudicotyledons</taxon>
        <taxon>Gunneridae</taxon>
        <taxon>Pentapetalae</taxon>
        <taxon>rosids</taxon>
        <taxon>fabids</taxon>
        <taxon>Fabales</taxon>
        <taxon>Fabaceae</taxon>
        <taxon>Papilionoideae</taxon>
        <taxon>50 kb inversion clade</taxon>
        <taxon>NPAAA clade</taxon>
        <taxon>indigoferoid/millettioid clade</taxon>
        <taxon>Phaseoleae</taxon>
        <taxon>Psophocarpus</taxon>
    </lineage>
</organism>
<protein>
    <submittedName>
        <fullName evidence="1">Uncharacterized protein</fullName>
    </submittedName>
</protein>
<name>A0AAN9X9D1_PSOTE</name>
<proteinExistence type="predicted"/>
<gene>
    <name evidence="1" type="ORF">VNO78_27033</name>
</gene>
<dbReference type="Proteomes" id="UP001386955">
    <property type="component" value="Unassembled WGS sequence"/>
</dbReference>
<keyword evidence="2" id="KW-1185">Reference proteome</keyword>
<evidence type="ECO:0000313" key="1">
    <source>
        <dbReference type="EMBL" id="KAK7386698.1"/>
    </source>
</evidence>
<sequence>MPLSSNSHCNSASCHRMGKGKQSKVGIEGLLFLASFRNLRTSKMLSSLSQICLVPLDLGLGVNGDNKPDKTNSTISEKLIISHLDFLCNCFFSFSSSLLSLSSPLH</sequence>
<dbReference type="AlphaFoldDB" id="A0AAN9X9D1"/>
<accession>A0AAN9X9D1</accession>
<reference evidence="1 2" key="1">
    <citation type="submission" date="2024-01" db="EMBL/GenBank/DDBJ databases">
        <title>The genomes of 5 underutilized Papilionoideae crops provide insights into root nodulation and disease resistanc.</title>
        <authorList>
            <person name="Jiang F."/>
        </authorList>
    </citation>
    <scope>NUCLEOTIDE SEQUENCE [LARGE SCALE GENOMIC DNA]</scope>
    <source>
        <strain evidence="1">DUOXIRENSHENG_FW03</strain>
        <tissue evidence="1">Leaves</tissue>
    </source>
</reference>
<comment type="caution">
    <text evidence="1">The sequence shown here is derived from an EMBL/GenBank/DDBJ whole genome shotgun (WGS) entry which is preliminary data.</text>
</comment>
<evidence type="ECO:0000313" key="2">
    <source>
        <dbReference type="Proteomes" id="UP001386955"/>
    </source>
</evidence>
<dbReference type="EMBL" id="JAYMYS010000007">
    <property type="protein sequence ID" value="KAK7386698.1"/>
    <property type="molecule type" value="Genomic_DNA"/>
</dbReference>